<dbReference type="InterPro" id="IPR013320">
    <property type="entry name" value="ConA-like_dom_sf"/>
</dbReference>
<evidence type="ECO:0000256" key="6">
    <source>
        <dbReference type="ARBA" id="ARBA00023157"/>
    </source>
</evidence>
<evidence type="ECO:0000256" key="8">
    <source>
        <dbReference type="PIRSR" id="PIRSR005604-1"/>
    </source>
</evidence>
<evidence type="ECO:0000259" key="10">
    <source>
        <dbReference type="PROSITE" id="PS51762"/>
    </source>
</evidence>
<accession>A0A2C9WNR6</accession>
<sequence length="286" mass="32809">MALLTCVYALFSSKDYPTSTFTKSFSRLFGNDHVVFLDNEGKSVQISIDRSTGSGFISQKVYLHAYFSASIKLQAGYTAGVVTTFYTSNVNMYETSSHDELDFEFLGNIEGQQWIVQTNVYGNGSINRGREERYNLWFDPTQDFHDYGILWTHKWIVFYVDNIPIREMQRVDAMGGDFPSKPMSLYATIWDGSSWATAPIDYTYAPFVANYSNFVLQGCSVDPSHKPPKCDGEFELGLSYKGLTIEERTRMKKFRSKHMTYSYCHDRSRYPSPLPECVMNPEEVRS</sequence>
<dbReference type="Proteomes" id="UP000091857">
    <property type="component" value="Chromosome 1"/>
</dbReference>
<dbReference type="GO" id="GO:0071555">
    <property type="term" value="P:cell wall organization"/>
    <property type="evidence" value="ECO:0007669"/>
    <property type="project" value="UniProtKB-KW"/>
</dbReference>
<dbReference type="Gene3D" id="2.60.120.200">
    <property type="match status" value="1"/>
</dbReference>
<dbReference type="InterPro" id="IPR044791">
    <property type="entry name" value="Beta-glucanase/XTH"/>
</dbReference>
<evidence type="ECO:0000256" key="1">
    <source>
        <dbReference type="ARBA" id="ARBA00022512"/>
    </source>
</evidence>
<dbReference type="EMBL" id="CM004387">
    <property type="protein sequence ID" value="OAY62103.1"/>
    <property type="molecule type" value="Genomic_DNA"/>
</dbReference>
<dbReference type="AlphaFoldDB" id="A0A2C9WNR6"/>
<dbReference type="PIRSF" id="PIRSF005604">
    <property type="entry name" value="XET"/>
    <property type="match status" value="1"/>
</dbReference>
<dbReference type="STRING" id="3983.A0A2C9WNR6"/>
<evidence type="ECO:0000256" key="2">
    <source>
        <dbReference type="ARBA" id="ARBA00022523"/>
    </source>
</evidence>
<dbReference type="PROSITE" id="PS51762">
    <property type="entry name" value="GH16_2"/>
    <property type="match status" value="1"/>
</dbReference>
<dbReference type="Gramene" id="Manes.01G241900.1.v8.1">
    <property type="protein sequence ID" value="Manes.01G241900.1.v8.1.CDS.1"/>
    <property type="gene ID" value="Manes.01G241900.v8.1"/>
</dbReference>
<keyword evidence="9" id="KW-0961">Cell wall biogenesis/degradation</keyword>
<evidence type="ECO:0000256" key="9">
    <source>
        <dbReference type="RuleBase" id="RU361120"/>
    </source>
</evidence>
<feature type="active site" description="Nucleophile" evidence="8">
    <location>
        <position position="100"/>
    </location>
</feature>
<reference evidence="12" key="1">
    <citation type="journal article" date="2016" name="Nat. Biotechnol.">
        <title>Sequencing wild and cultivated cassava and related species reveals extensive interspecific hybridization and genetic diversity.</title>
        <authorList>
            <person name="Bredeson J.V."/>
            <person name="Lyons J.B."/>
            <person name="Prochnik S.E."/>
            <person name="Wu G.A."/>
            <person name="Ha C.M."/>
            <person name="Edsinger-Gonzales E."/>
            <person name="Grimwood J."/>
            <person name="Schmutz J."/>
            <person name="Rabbi I.Y."/>
            <person name="Egesi C."/>
            <person name="Nauluvula P."/>
            <person name="Lebot V."/>
            <person name="Ndunguru J."/>
            <person name="Mkamilo G."/>
            <person name="Bart R.S."/>
            <person name="Setter T.L."/>
            <person name="Gleadow R.M."/>
            <person name="Kulakow P."/>
            <person name="Ferguson M.E."/>
            <person name="Rounsley S."/>
            <person name="Rokhsar D.S."/>
        </authorList>
    </citation>
    <scope>NUCLEOTIDE SEQUENCE [LARGE SCALE GENOMIC DNA]</scope>
    <source>
        <strain evidence="12">cv. AM560-2</strain>
    </source>
</reference>
<dbReference type="EC" id="2.4.1.207" evidence="9"/>
<comment type="function">
    <text evidence="9">Catalyzes xyloglucan endohydrolysis (XEH) and/or endotransglycosylation (XET). Cleaves and religates xyloglucan polymers, an essential constituent of the primary cell wall, and thereby participates in cell wall construction of growing tissues.</text>
</comment>
<dbReference type="InterPro" id="IPR000757">
    <property type="entry name" value="Beta-glucanase-like"/>
</dbReference>
<keyword evidence="4 9" id="KW-0808">Transferase</keyword>
<protein>
    <recommendedName>
        <fullName evidence="9">Xyloglucan endotransglucosylase/hydrolase</fullName>
        <ecNumber evidence="9">2.4.1.207</ecNumber>
    </recommendedName>
</protein>
<keyword evidence="3 9" id="KW-0964">Secreted</keyword>
<organism evidence="11 12">
    <name type="scientific">Manihot esculenta</name>
    <name type="common">Cassava</name>
    <name type="synonym">Jatropha manihot</name>
    <dbReference type="NCBI Taxonomy" id="3983"/>
    <lineage>
        <taxon>Eukaryota</taxon>
        <taxon>Viridiplantae</taxon>
        <taxon>Streptophyta</taxon>
        <taxon>Embryophyta</taxon>
        <taxon>Tracheophyta</taxon>
        <taxon>Spermatophyta</taxon>
        <taxon>Magnoliopsida</taxon>
        <taxon>eudicotyledons</taxon>
        <taxon>Gunneridae</taxon>
        <taxon>Pentapetalae</taxon>
        <taxon>rosids</taxon>
        <taxon>fabids</taxon>
        <taxon>Malpighiales</taxon>
        <taxon>Euphorbiaceae</taxon>
        <taxon>Crotonoideae</taxon>
        <taxon>Manihoteae</taxon>
        <taxon>Manihot</taxon>
    </lineage>
</organism>
<keyword evidence="7 9" id="KW-0326">Glycosidase</keyword>
<gene>
    <name evidence="11" type="ORF">MANES_01G241900v8</name>
</gene>
<name>A0A2C9WNR6_MANES</name>
<dbReference type="GO" id="GO:0004553">
    <property type="term" value="F:hydrolase activity, hydrolyzing O-glycosyl compounds"/>
    <property type="evidence" value="ECO:0007669"/>
    <property type="project" value="InterPro"/>
</dbReference>
<dbReference type="GO" id="GO:0042546">
    <property type="term" value="P:cell wall biogenesis"/>
    <property type="evidence" value="ECO:0007669"/>
    <property type="project" value="InterPro"/>
</dbReference>
<dbReference type="SMR" id="A0A2C9WNR6"/>
<evidence type="ECO:0000313" key="12">
    <source>
        <dbReference type="Proteomes" id="UP000091857"/>
    </source>
</evidence>
<proteinExistence type="inferred from homology"/>
<dbReference type="GO" id="GO:0048046">
    <property type="term" value="C:apoplast"/>
    <property type="evidence" value="ECO:0007669"/>
    <property type="project" value="UniProtKB-SubCell"/>
</dbReference>
<evidence type="ECO:0000256" key="3">
    <source>
        <dbReference type="ARBA" id="ARBA00022525"/>
    </source>
</evidence>
<dbReference type="GO" id="GO:0016762">
    <property type="term" value="F:xyloglucan:xyloglucosyl transferase activity"/>
    <property type="evidence" value="ECO:0007669"/>
    <property type="project" value="UniProtKB-EC"/>
</dbReference>
<comment type="subcellular location">
    <subcellularLocation>
        <location evidence="9">Secreted</location>
        <location evidence="9">Cell wall</location>
    </subcellularLocation>
    <subcellularLocation>
        <location evidence="9">Secreted</location>
        <location evidence="9">Extracellular space</location>
        <location evidence="9">Apoplast</location>
    </subcellularLocation>
</comment>
<keyword evidence="12" id="KW-1185">Reference proteome</keyword>
<evidence type="ECO:0000256" key="5">
    <source>
        <dbReference type="ARBA" id="ARBA00022801"/>
    </source>
</evidence>
<dbReference type="InterPro" id="IPR016455">
    <property type="entry name" value="XTH"/>
</dbReference>
<dbReference type="Pfam" id="PF06955">
    <property type="entry name" value="XET_C"/>
    <property type="match status" value="1"/>
</dbReference>
<feature type="active site" description="Proton donor" evidence="8">
    <location>
        <position position="104"/>
    </location>
</feature>
<comment type="PTM">
    <text evidence="9">Contains at least one intrachain disulfide bond essential for its enzymatic activity.</text>
</comment>
<dbReference type="PANTHER" id="PTHR31062">
    <property type="entry name" value="XYLOGLUCAN ENDOTRANSGLUCOSYLASE/HYDROLASE PROTEIN 8-RELATED"/>
    <property type="match status" value="1"/>
</dbReference>
<comment type="caution">
    <text evidence="11">The sequence shown here is derived from an EMBL/GenBank/DDBJ whole genome shotgun (WGS) entry which is preliminary data.</text>
</comment>
<dbReference type="SUPFAM" id="SSF49899">
    <property type="entry name" value="Concanavalin A-like lectins/glucanases"/>
    <property type="match status" value="1"/>
</dbReference>
<keyword evidence="6" id="KW-1015">Disulfide bond</keyword>
<keyword evidence="5 9" id="KW-0378">Hydrolase</keyword>
<dbReference type="InterPro" id="IPR010713">
    <property type="entry name" value="XET_C"/>
</dbReference>
<keyword evidence="1 9" id="KW-0134">Cell wall</keyword>
<comment type="similarity">
    <text evidence="9">Belongs to the glycosyl hydrolase 16 family.</text>
</comment>
<keyword evidence="2 9" id="KW-0052">Apoplast</keyword>
<feature type="domain" description="GH16" evidence="10">
    <location>
        <begin position="1"/>
        <end position="211"/>
    </location>
</feature>
<evidence type="ECO:0000313" key="11">
    <source>
        <dbReference type="EMBL" id="OAY62103.1"/>
    </source>
</evidence>
<dbReference type="GO" id="GO:0010411">
    <property type="term" value="P:xyloglucan metabolic process"/>
    <property type="evidence" value="ECO:0007669"/>
    <property type="project" value="InterPro"/>
</dbReference>
<evidence type="ECO:0000256" key="4">
    <source>
        <dbReference type="ARBA" id="ARBA00022679"/>
    </source>
</evidence>
<evidence type="ECO:0000256" key="7">
    <source>
        <dbReference type="ARBA" id="ARBA00023295"/>
    </source>
</evidence>
<dbReference type="Pfam" id="PF00722">
    <property type="entry name" value="Glyco_hydro_16"/>
    <property type="match status" value="1"/>
</dbReference>